<dbReference type="RefSeq" id="WP_179578286.1">
    <property type="nucleotide sequence ID" value="NZ_JACCFM010000001.1"/>
</dbReference>
<dbReference type="Proteomes" id="UP000537260">
    <property type="component" value="Unassembled WGS sequence"/>
</dbReference>
<dbReference type="PANTHER" id="PTHR46889">
    <property type="entry name" value="TRANSPOSASE INSF FOR INSERTION SEQUENCE IS3B-RELATED"/>
    <property type="match status" value="1"/>
</dbReference>
<proteinExistence type="predicted"/>
<dbReference type="InterPro" id="IPR025948">
    <property type="entry name" value="HTH-like_dom"/>
</dbReference>
<dbReference type="EMBL" id="JACCFM010000001">
    <property type="protein sequence ID" value="NYJ19529.1"/>
    <property type="molecule type" value="Genomic_DNA"/>
</dbReference>
<dbReference type="AlphaFoldDB" id="A0A7Z0EEK3"/>
<keyword evidence="3" id="KW-1185">Reference proteome</keyword>
<reference evidence="2 3" key="1">
    <citation type="submission" date="2020-07" db="EMBL/GenBank/DDBJ databases">
        <title>Sequencing the genomes of 1000 actinobacteria strains.</title>
        <authorList>
            <person name="Klenk H.-P."/>
        </authorList>
    </citation>
    <scope>NUCLEOTIDE SEQUENCE [LARGE SCALE GENOMIC DNA]</scope>
    <source>
        <strain evidence="2 3">LI1</strain>
    </source>
</reference>
<evidence type="ECO:0000259" key="1">
    <source>
        <dbReference type="Pfam" id="PF13276"/>
    </source>
</evidence>
<protein>
    <recommendedName>
        <fullName evidence="1">HTH-like domain-containing protein</fullName>
    </recommendedName>
</protein>
<organism evidence="2 3">
    <name type="scientific">Glaciibacter psychrotolerans</name>
    <dbReference type="NCBI Taxonomy" id="670054"/>
    <lineage>
        <taxon>Bacteria</taxon>
        <taxon>Bacillati</taxon>
        <taxon>Actinomycetota</taxon>
        <taxon>Actinomycetes</taxon>
        <taxon>Micrococcales</taxon>
        <taxon>Microbacteriaceae</taxon>
        <taxon>Glaciibacter</taxon>
    </lineage>
</organism>
<dbReference type="Pfam" id="PF13276">
    <property type="entry name" value="HTH_21"/>
    <property type="match status" value="1"/>
</dbReference>
<evidence type="ECO:0000313" key="2">
    <source>
        <dbReference type="EMBL" id="NYJ19529.1"/>
    </source>
</evidence>
<accession>A0A7Z0EEK3</accession>
<gene>
    <name evidence="2" type="ORF">HNR05_001320</name>
</gene>
<dbReference type="PANTHER" id="PTHR46889:SF4">
    <property type="entry name" value="TRANSPOSASE INSO FOR INSERTION SEQUENCE ELEMENT IS911B-RELATED"/>
    <property type="match status" value="1"/>
</dbReference>
<evidence type="ECO:0000313" key="3">
    <source>
        <dbReference type="Proteomes" id="UP000537260"/>
    </source>
</evidence>
<name>A0A7Z0EEK3_9MICO</name>
<dbReference type="InterPro" id="IPR050900">
    <property type="entry name" value="Transposase_IS3/IS150/IS904"/>
</dbReference>
<sequence>MQAKLTAASLMAAGGARDGLPGSVLREQGVQVAPRSYRAWKKRPPAARTIDDAAVVDVLRGLRERDQKGPQKPEVLYGRRKMTAWLARQGFDGISKHTVDRLMRQEGMNGLVRGRRTRTTIPGKDGLRAVDLLNRDFSSPRPNHAWVTDFTYVPTSWIPAIVATPTTRSWDVGEEMYRTAEDCVHGDDRSWVLGSCRRYHGRGALTCKGSRHV</sequence>
<comment type="caution">
    <text evidence="2">The sequence shown here is derived from an EMBL/GenBank/DDBJ whole genome shotgun (WGS) entry which is preliminary data.</text>
</comment>
<feature type="domain" description="HTH-like" evidence="1">
    <location>
        <begin position="76"/>
        <end position="116"/>
    </location>
</feature>